<evidence type="ECO:0000313" key="3">
    <source>
        <dbReference type="EMBL" id="MBY8823962.1"/>
    </source>
</evidence>
<name>A0ABS7PRI8_9SPHN</name>
<feature type="signal peptide" evidence="1">
    <location>
        <begin position="1"/>
        <end position="19"/>
    </location>
</feature>
<protein>
    <submittedName>
        <fullName evidence="3">Amidohydrolase family protein</fullName>
    </submittedName>
</protein>
<evidence type="ECO:0000313" key="4">
    <source>
        <dbReference type="Proteomes" id="UP000706039"/>
    </source>
</evidence>
<feature type="chain" id="PRO_5047095224" evidence="1">
    <location>
        <begin position="20"/>
        <end position="420"/>
    </location>
</feature>
<dbReference type="SUPFAM" id="SSF51556">
    <property type="entry name" value="Metallo-dependent hydrolases"/>
    <property type="match status" value="1"/>
</dbReference>
<accession>A0ABS7PRI8</accession>
<reference evidence="3 4" key="1">
    <citation type="submission" date="2021-08" db="EMBL/GenBank/DDBJ databases">
        <authorList>
            <person name="Tuo L."/>
        </authorList>
    </citation>
    <scope>NUCLEOTIDE SEQUENCE [LARGE SCALE GENOMIC DNA]</scope>
    <source>
        <strain evidence="3 4">JCM 31229</strain>
    </source>
</reference>
<dbReference type="SUPFAM" id="SSF51338">
    <property type="entry name" value="Composite domain of metallo-dependent hydrolases"/>
    <property type="match status" value="1"/>
</dbReference>
<dbReference type="Gene3D" id="3.20.20.140">
    <property type="entry name" value="Metal-dependent hydrolases"/>
    <property type="match status" value="1"/>
</dbReference>
<sequence>MIRPMLGALALMLSSQASAETVAIVDARLMTMAAAGEVERGTVLIRDGRIVAAGAGVAVPTGARVIDGRGGVVTPGFIQADSTLGAVEVSQVPPSADRATHSAGISAGFDISRGLNPDSILLPVSRLAGITHAVTTPLYDDRRGRELQFSGQAAVIDLAQQPDMVTRPRVAMVLEMGEGGAARAGGARGAAIVQLKATLADVRHFARNRAAYDRGGGRPQPLARIDLEALVPVVEGRMPVIVKVDRASDIVEMLTLAREEKLKIILDGAAEGWRVAPQIAAAGVPVIVDPIANLPRSFSELGATEENAARLNAAGVTLILKTGSGVAHRARELRYGAGNAVAWGLPHAAAIAAITINPARIFGVSNRIGSLESGKEADLVLWNGDPLEPLSRPEAVFVKGMQMPLTARPLDLRDRYMPAR</sequence>
<dbReference type="PANTHER" id="PTHR43135">
    <property type="entry name" value="ALPHA-D-RIBOSE 1-METHYLPHOSPHONATE 5-TRIPHOSPHATE DIPHOSPHATASE"/>
    <property type="match status" value="1"/>
</dbReference>
<keyword evidence="4" id="KW-1185">Reference proteome</keyword>
<evidence type="ECO:0000259" key="2">
    <source>
        <dbReference type="Pfam" id="PF01979"/>
    </source>
</evidence>
<feature type="domain" description="Amidohydrolase-related" evidence="2">
    <location>
        <begin position="287"/>
        <end position="390"/>
    </location>
</feature>
<dbReference type="InterPro" id="IPR006680">
    <property type="entry name" value="Amidohydro-rel"/>
</dbReference>
<dbReference type="Proteomes" id="UP000706039">
    <property type="component" value="Unassembled WGS sequence"/>
</dbReference>
<dbReference type="InterPro" id="IPR051781">
    <property type="entry name" value="Metallo-dep_Hydrolase"/>
</dbReference>
<dbReference type="InterPro" id="IPR032466">
    <property type="entry name" value="Metal_Hydrolase"/>
</dbReference>
<dbReference type="PANTHER" id="PTHR43135:SF3">
    <property type="entry name" value="ALPHA-D-RIBOSE 1-METHYLPHOSPHONATE 5-TRIPHOSPHATE DIPHOSPHATASE"/>
    <property type="match status" value="1"/>
</dbReference>
<evidence type="ECO:0000256" key="1">
    <source>
        <dbReference type="SAM" id="SignalP"/>
    </source>
</evidence>
<proteinExistence type="predicted"/>
<dbReference type="RefSeq" id="WP_222991065.1">
    <property type="nucleotide sequence ID" value="NZ_JAINVV010000008.1"/>
</dbReference>
<organism evidence="3 4">
    <name type="scientific">Sphingomonas colocasiae</name>
    <dbReference type="NCBI Taxonomy" id="1848973"/>
    <lineage>
        <taxon>Bacteria</taxon>
        <taxon>Pseudomonadati</taxon>
        <taxon>Pseudomonadota</taxon>
        <taxon>Alphaproteobacteria</taxon>
        <taxon>Sphingomonadales</taxon>
        <taxon>Sphingomonadaceae</taxon>
        <taxon>Sphingomonas</taxon>
    </lineage>
</organism>
<dbReference type="Pfam" id="PF01979">
    <property type="entry name" value="Amidohydro_1"/>
    <property type="match status" value="1"/>
</dbReference>
<dbReference type="InterPro" id="IPR011059">
    <property type="entry name" value="Metal-dep_hydrolase_composite"/>
</dbReference>
<dbReference type="EMBL" id="JAINVV010000008">
    <property type="protein sequence ID" value="MBY8823962.1"/>
    <property type="molecule type" value="Genomic_DNA"/>
</dbReference>
<keyword evidence="1" id="KW-0732">Signal</keyword>
<comment type="caution">
    <text evidence="3">The sequence shown here is derived from an EMBL/GenBank/DDBJ whole genome shotgun (WGS) entry which is preliminary data.</text>
</comment>
<gene>
    <name evidence="3" type="ORF">K7G82_16780</name>
</gene>
<dbReference type="Gene3D" id="2.30.40.10">
    <property type="entry name" value="Urease, subunit C, domain 1"/>
    <property type="match status" value="1"/>
</dbReference>